<dbReference type="InterPro" id="IPR011600">
    <property type="entry name" value="Pept_C14_caspase"/>
</dbReference>
<dbReference type="AlphaFoldDB" id="A0A8E1QZ39"/>
<sequence>MKHTSMIKLISLSLMLLLAAAAFPQKTYVVSVGIGEYKYPQVAPPLPCSVGDARAVSRFFYKYNGSSVFMLLNSNATRDHILRVLKSEFAKSTPNDEIIFVYSGHGVQGGLTTYETKDASSLITYNEIQNIMKSAKARRKVILAMACYSGGLTLKNSNGGRTPRRSTQKTSVMLYTSSRANEVSWESPDMTNSFFISRILEAFRGAADRNGDRKVTARELFNYVNPRVISDTEGQQHPQMWGKFDDSMVVVYVK</sequence>
<gene>
    <name evidence="3" type="ORF">ACU52_02255</name>
</gene>
<dbReference type="Pfam" id="PF00656">
    <property type="entry name" value="Peptidase_C14"/>
    <property type="match status" value="1"/>
</dbReference>
<reference evidence="3 4" key="1">
    <citation type="submission" date="2015-06" db="EMBL/GenBank/DDBJ databases">
        <title>Prevotella sp. 109, sp. nov., a novel member of the family Prevotellaceae isolated from human faeces.</title>
        <authorList>
            <person name="Shkoporov A.N."/>
            <person name="Chaplin A.V."/>
            <person name="Kafarskaia L.I."/>
            <person name="Efimov B.A."/>
        </authorList>
    </citation>
    <scope>NUCLEOTIDE SEQUENCE [LARGE SCALE GENOMIC DNA]</scope>
    <source>
        <strain evidence="3 4">109</strain>
    </source>
</reference>
<evidence type="ECO:0000313" key="4">
    <source>
        <dbReference type="Proteomes" id="UP000036951"/>
    </source>
</evidence>
<proteinExistence type="predicted"/>
<dbReference type="InterPro" id="IPR018247">
    <property type="entry name" value="EF_Hand_1_Ca_BS"/>
</dbReference>
<dbReference type="GO" id="GO:0006508">
    <property type="term" value="P:proteolysis"/>
    <property type="evidence" value="ECO:0007669"/>
    <property type="project" value="InterPro"/>
</dbReference>
<dbReference type="EMBL" id="LFQU01000002">
    <property type="protein sequence ID" value="KOO69496.1"/>
    <property type="molecule type" value="Genomic_DNA"/>
</dbReference>
<keyword evidence="4" id="KW-1185">Reference proteome</keyword>
<accession>A0A8E1QZ39</accession>
<feature type="domain" description="Peptidase C14 caspase" evidence="2">
    <location>
        <begin position="34"/>
        <end position="241"/>
    </location>
</feature>
<dbReference type="Proteomes" id="UP000036951">
    <property type="component" value="Unassembled WGS sequence"/>
</dbReference>
<dbReference type="InterPro" id="IPR029030">
    <property type="entry name" value="Caspase-like_dom_sf"/>
</dbReference>
<comment type="caution">
    <text evidence="3">The sequence shown here is derived from an EMBL/GenBank/DDBJ whole genome shotgun (WGS) entry which is preliminary data.</text>
</comment>
<dbReference type="GO" id="GO:0004197">
    <property type="term" value="F:cysteine-type endopeptidase activity"/>
    <property type="evidence" value="ECO:0007669"/>
    <property type="project" value="InterPro"/>
</dbReference>
<dbReference type="Gene3D" id="3.40.50.1460">
    <property type="match status" value="1"/>
</dbReference>
<evidence type="ECO:0000313" key="3">
    <source>
        <dbReference type="EMBL" id="KOO69496.1"/>
    </source>
</evidence>
<evidence type="ECO:0000259" key="2">
    <source>
        <dbReference type="Pfam" id="PF00656"/>
    </source>
</evidence>
<dbReference type="PROSITE" id="PS00018">
    <property type="entry name" value="EF_HAND_1"/>
    <property type="match status" value="1"/>
</dbReference>
<evidence type="ECO:0000256" key="1">
    <source>
        <dbReference type="SAM" id="SignalP"/>
    </source>
</evidence>
<keyword evidence="1" id="KW-0732">Signal</keyword>
<dbReference type="RefSeq" id="WP_053397590.1">
    <property type="nucleotide sequence ID" value="NZ_DAWCKJ010000052.1"/>
</dbReference>
<feature type="signal peptide" evidence="1">
    <location>
        <begin position="1"/>
        <end position="24"/>
    </location>
</feature>
<feature type="chain" id="PRO_5034484517" description="Peptidase C14 caspase domain-containing protein" evidence="1">
    <location>
        <begin position="25"/>
        <end position="254"/>
    </location>
</feature>
<name>A0A8E1QZ39_9BACT</name>
<dbReference type="SUPFAM" id="SSF52129">
    <property type="entry name" value="Caspase-like"/>
    <property type="match status" value="1"/>
</dbReference>
<organism evidence="3 4">
    <name type="scientific">Xylanibacter rarus</name>
    <dbReference type="NCBI Taxonomy" id="1676614"/>
    <lineage>
        <taxon>Bacteria</taxon>
        <taxon>Pseudomonadati</taxon>
        <taxon>Bacteroidota</taxon>
        <taxon>Bacteroidia</taxon>
        <taxon>Bacteroidales</taxon>
        <taxon>Prevotellaceae</taxon>
        <taxon>Xylanibacter</taxon>
    </lineage>
</organism>
<protein>
    <recommendedName>
        <fullName evidence="2">Peptidase C14 caspase domain-containing protein</fullName>
    </recommendedName>
</protein>